<evidence type="ECO:0000256" key="5">
    <source>
        <dbReference type="ARBA" id="ARBA00022692"/>
    </source>
</evidence>
<organism evidence="11 12">
    <name type="scientific">Staphylococcus condimenti</name>
    <dbReference type="NCBI Taxonomy" id="70255"/>
    <lineage>
        <taxon>Bacteria</taxon>
        <taxon>Bacillati</taxon>
        <taxon>Bacillota</taxon>
        <taxon>Bacilli</taxon>
        <taxon>Bacillales</taxon>
        <taxon>Staphylococcaceae</taxon>
        <taxon>Staphylococcus</taxon>
    </lineage>
</organism>
<dbReference type="PANTHER" id="PTHR32024:SF1">
    <property type="entry name" value="KTR SYSTEM POTASSIUM UPTAKE PROTEIN B"/>
    <property type="match status" value="1"/>
</dbReference>
<name>A0A4Q7CMF1_9STAP</name>
<feature type="transmembrane region" description="Helical" evidence="10">
    <location>
        <begin position="340"/>
        <end position="361"/>
    </location>
</feature>
<feature type="transmembrane region" description="Helical" evidence="10">
    <location>
        <begin position="153"/>
        <end position="172"/>
    </location>
</feature>
<feature type="transmembrane region" description="Helical" evidence="10">
    <location>
        <begin position="124"/>
        <end position="147"/>
    </location>
</feature>
<dbReference type="InterPro" id="IPR003445">
    <property type="entry name" value="Cat_transpt"/>
</dbReference>
<protein>
    <submittedName>
        <fullName evidence="11">TrkH family potassium uptake protein</fullName>
    </submittedName>
</protein>
<feature type="transmembrane region" description="Helical" evidence="10">
    <location>
        <begin position="397"/>
        <end position="418"/>
    </location>
</feature>
<feature type="transmembrane region" description="Helical" evidence="10">
    <location>
        <begin position="222"/>
        <end position="240"/>
    </location>
</feature>
<sequence length="434" mass="47775">MDFLKKPLSVYLLLFLTTTLIGAFLLYLPITGKQPTPFIDAFFVASSAFTVTGLSTVDITSQFNWLGDLIIMLLIQIGGLGIVTITTLTLIIANRRISLHDRRLIMVTWNVEEPGGMVRFIRQLVIYSFTSELIGMLLLSLSFIPRYGFGKGIYISLFTSVSAFNNAGFALFSNNMIGFNNDPVINIVIPILIILGGLGPLIMLDLLKTRRLSKLKLHTKVVMSTTLVLIVGGTILYYILEFNNTLKPYHVWGQIGTAFFQSVTTRTAGFQSVDLGLIHTPTAILMMVLMFIGGAPFSAAGGIKVTTFIVLIMFVYSALRNENSTVIFHRTIQPKIIGKAVAITTVSGIFVLFITFVVSLLNETTPFIKVIFEVVSAFGTVGLSMDFTTEYHAATKAIIILVMICGKIGVATVLALFIPNKKRLYQYAKGNVYL</sequence>
<feature type="transmembrane region" description="Helical" evidence="10">
    <location>
        <begin position="12"/>
        <end position="30"/>
    </location>
</feature>
<evidence type="ECO:0000256" key="9">
    <source>
        <dbReference type="ARBA" id="ARBA00023136"/>
    </source>
</evidence>
<keyword evidence="5 10" id="KW-0812">Transmembrane</keyword>
<evidence type="ECO:0000256" key="10">
    <source>
        <dbReference type="SAM" id="Phobius"/>
    </source>
</evidence>
<dbReference type="Pfam" id="PF02386">
    <property type="entry name" value="TrkH"/>
    <property type="match status" value="1"/>
</dbReference>
<evidence type="ECO:0000256" key="3">
    <source>
        <dbReference type="ARBA" id="ARBA00022475"/>
    </source>
</evidence>
<comment type="subcellular location">
    <subcellularLocation>
        <location evidence="1">Cell membrane</location>
        <topology evidence="1">Multi-pass membrane protein</topology>
    </subcellularLocation>
</comment>
<feature type="transmembrane region" description="Helical" evidence="10">
    <location>
        <begin position="299"/>
        <end position="319"/>
    </location>
</feature>
<keyword evidence="7 10" id="KW-1133">Transmembrane helix</keyword>
<evidence type="ECO:0000256" key="2">
    <source>
        <dbReference type="ARBA" id="ARBA00022448"/>
    </source>
</evidence>
<dbReference type="Proteomes" id="UP000293854">
    <property type="component" value="Unassembled WGS sequence"/>
</dbReference>
<gene>
    <name evidence="11" type="ORF">EIG99_10445</name>
</gene>
<evidence type="ECO:0000256" key="8">
    <source>
        <dbReference type="ARBA" id="ARBA00023065"/>
    </source>
</evidence>
<dbReference type="PANTHER" id="PTHR32024">
    <property type="entry name" value="TRK SYSTEM POTASSIUM UPTAKE PROTEIN TRKG-RELATED"/>
    <property type="match status" value="1"/>
</dbReference>
<proteinExistence type="predicted"/>
<comment type="caution">
    <text evidence="11">The sequence shown here is derived from an EMBL/GenBank/DDBJ whole genome shotgun (WGS) entry which is preliminary data.</text>
</comment>
<evidence type="ECO:0000256" key="1">
    <source>
        <dbReference type="ARBA" id="ARBA00004651"/>
    </source>
</evidence>
<evidence type="ECO:0000256" key="4">
    <source>
        <dbReference type="ARBA" id="ARBA00022538"/>
    </source>
</evidence>
<dbReference type="RefSeq" id="WP_070704361.1">
    <property type="nucleotide sequence ID" value="NZ_CP018776.1"/>
</dbReference>
<keyword evidence="9 10" id="KW-0472">Membrane</keyword>
<feature type="transmembrane region" description="Helical" evidence="10">
    <location>
        <begin position="275"/>
        <end position="293"/>
    </location>
</feature>
<dbReference type="GO" id="GO:0005886">
    <property type="term" value="C:plasma membrane"/>
    <property type="evidence" value="ECO:0007669"/>
    <property type="project" value="UniProtKB-SubCell"/>
</dbReference>
<feature type="transmembrane region" description="Helical" evidence="10">
    <location>
        <begin position="37"/>
        <end position="57"/>
    </location>
</feature>
<dbReference type="NCBIfam" id="TIGR00933">
    <property type="entry name" value="2a38"/>
    <property type="match status" value="1"/>
</dbReference>
<evidence type="ECO:0000256" key="7">
    <source>
        <dbReference type="ARBA" id="ARBA00022989"/>
    </source>
</evidence>
<reference evidence="11 12" key="1">
    <citation type="submission" date="2018-11" db="EMBL/GenBank/DDBJ databases">
        <title>Genomic profiling of Staphylococcus species from a Poultry farm system in KwaZulu-Natal, South Africa.</title>
        <authorList>
            <person name="Amoako D.G."/>
            <person name="Somboro A.M."/>
            <person name="Abia A.L.K."/>
            <person name="Bester L.A."/>
            <person name="Essack S.Y."/>
        </authorList>
    </citation>
    <scope>NUCLEOTIDE SEQUENCE [LARGE SCALE GENOMIC DNA]</scope>
    <source>
        <strain evidence="11 12">SA11</strain>
    </source>
</reference>
<keyword evidence="4" id="KW-0633">Potassium transport</keyword>
<keyword evidence="8" id="KW-0406">Ion transport</keyword>
<dbReference type="GO" id="GO:0015379">
    <property type="term" value="F:potassium:chloride symporter activity"/>
    <property type="evidence" value="ECO:0007669"/>
    <property type="project" value="InterPro"/>
</dbReference>
<dbReference type="InterPro" id="IPR004772">
    <property type="entry name" value="TrkH"/>
</dbReference>
<accession>A0A4Q7CMF1</accession>
<dbReference type="AlphaFoldDB" id="A0A4Q7CMF1"/>
<evidence type="ECO:0000313" key="11">
    <source>
        <dbReference type="EMBL" id="RZI00816.1"/>
    </source>
</evidence>
<keyword evidence="2" id="KW-0813">Transport</keyword>
<keyword evidence="3" id="KW-1003">Cell membrane</keyword>
<evidence type="ECO:0000313" key="12">
    <source>
        <dbReference type="Proteomes" id="UP000293854"/>
    </source>
</evidence>
<feature type="transmembrane region" description="Helical" evidence="10">
    <location>
        <begin position="69"/>
        <end position="93"/>
    </location>
</feature>
<keyword evidence="6" id="KW-0630">Potassium</keyword>
<dbReference type="EMBL" id="RQTE01000222">
    <property type="protein sequence ID" value="RZI00816.1"/>
    <property type="molecule type" value="Genomic_DNA"/>
</dbReference>
<evidence type="ECO:0000256" key="6">
    <source>
        <dbReference type="ARBA" id="ARBA00022958"/>
    </source>
</evidence>
<feature type="transmembrane region" description="Helical" evidence="10">
    <location>
        <begin position="184"/>
        <end position="202"/>
    </location>
</feature>